<gene>
    <name evidence="1" type="ORF">MNBD_CHLOROFLEXI01-2294</name>
</gene>
<dbReference type="EMBL" id="UOEU01000625">
    <property type="protein sequence ID" value="VAW36403.1"/>
    <property type="molecule type" value="Genomic_DNA"/>
</dbReference>
<keyword evidence="1" id="KW-0378">Hydrolase</keyword>
<proteinExistence type="predicted"/>
<protein>
    <submittedName>
        <fullName evidence="1">Carboxypeptidase-related protein</fullName>
    </submittedName>
</protein>
<accession>A0A3B0V7W2</accession>
<dbReference type="InterPro" id="IPR029058">
    <property type="entry name" value="AB_hydrolase_fold"/>
</dbReference>
<organism evidence="1">
    <name type="scientific">hydrothermal vent metagenome</name>
    <dbReference type="NCBI Taxonomy" id="652676"/>
    <lineage>
        <taxon>unclassified sequences</taxon>
        <taxon>metagenomes</taxon>
        <taxon>ecological metagenomes</taxon>
    </lineage>
</organism>
<feature type="non-terminal residue" evidence="1">
    <location>
        <position position="1"/>
    </location>
</feature>
<dbReference type="SUPFAM" id="SSF53474">
    <property type="entry name" value="alpha/beta-Hydrolases"/>
    <property type="match status" value="1"/>
</dbReference>
<keyword evidence="1" id="KW-0121">Carboxypeptidase</keyword>
<name>A0A3B0V7W2_9ZZZZ</name>
<sequence length="142" mass="16493">EYPEYDPSYAVIQGPYTATFNDYVRQELKYESDLPYEILTGKVWPWNYESHQNEFVNVAETLRQAMTVNPHLKVYVANGYYDLATPFLATEYTFNHIGLDSTLLENITMHYYEAGHMMYAHLPSLAQMKVDMDGFLETAVPD</sequence>
<keyword evidence="1" id="KW-0645">Protease</keyword>
<dbReference type="GO" id="GO:0004180">
    <property type="term" value="F:carboxypeptidase activity"/>
    <property type="evidence" value="ECO:0007669"/>
    <property type="project" value="UniProtKB-KW"/>
</dbReference>
<dbReference type="AlphaFoldDB" id="A0A3B0V7W2"/>
<evidence type="ECO:0000313" key="1">
    <source>
        <dbReference type="EMBL" id="VAW36403.1"/>
    </source>
</evidence>
<reference evidence="1" key="1">
    <citation type="submission" date="2018-06" db="EMBL/GenBank/DDBJ databases">
        <authorList>
            <person name="Zhirakovskaya E."/>
        </authorList>
    </citation>
    <scope>NUCLEOTIDE SEQUENCE</scope>
</reference>